<dbReference type="Gene3D" id="2.60.40.1630">
    <property type="entry name" value="bacillus anthracis domain"/>
    <property type="match status" value="1"/>
</dbReference>
<dbReference type="RefSeq" id="WP_021803291.1">
    <property type="nucleotide sequence ID" value="NZ_KI273145.1"/>
</dbReference>
<dbReference type="InterPro" id="IPR040680">
    <property type="entry name" value="DUF5643"/>
</dbReference>
<dbReference type="Pfam" id="PF18705">
    <property type="entry name" value="DUF5643"/>
    <property type="match status" value="1"/>
</dbReference>
<dbReference type="EMBL" id="APJA01000019">
    <property type="protein sequence ID" value="ERK29386.1"/>
    <property type="molecule type" value="Genomic_DNA"/>
</dbReference>
<organism evidence="4 5">
    <name type="scientific">Clostridium intestinale URNW</name>
    <dbReference type="NCBI Taxonomy" id="1294142"/>
    <lineage>
        <taxon>Bacteria</taxon>
        <taxon>Bacillati</taxon>
        <taxon>Bacillota</taxon>
        <taxon>Clostridia</taxon>
        <taxon>Eubacteriales</taxon>
        <taxon>Clostridiaceae</taxon>
        <taxon>Clostridium</taxon>
    </lineage>
</organism>
<dbReference type="InterPro" id="IPR025436">
    <property type="entry name" value="DUF4179"/>
</dbReference>
<feature type="transmembrane region" description="Helical" evidence="1">
    <location>
        <begin position="50"/>
        <end position="70"/>
    </location>
</feature>
<evidence type="ECO:0000256" key="1">
    <source>
        <dbReference type="SAM" id="Phobius"/>
    </source>
</evidence>
<keyword evidence="5" id="KW-1185">Reference proteome</keyword>
<keyword evidence="1" id="KW-0812">Transmembrane</keyword>
<feature type="domain" description="DUF4179" evidence="2">
    <location>
        <begin position="42"/>
        <end position="134"/>
    </location>
</feature>
<dbReference type="eggNOG" id="ENOG502ZA1Y">
    <property type="taxonomic scope" value="Bacteria"/>
</dbReference>
<evidence type="ECO:0008006" key="6">
    <source>
        <dbReference type="Google" id="ProtNLM"/>
    </source>
</evidence>
<feature type="domain" description="DUF5643" evidence="3">
    <location>
        <begin position="229"/>
        <end position="339"/>
    </location>
</feature>
<keyword evidence="1" id="KW-1133">Transmembrane helix</keyword>
<dbReference type="OrthoDB" id="2541898at2"/>
<dbReference type="Gene3D" id="2.60.40.1640">
    <property type="entry name" value="Conserved domain protein"/>
    <property type="match status" value="1"/>
</dbReference>
<dbReference type="AlphaFoldDB" id="U2NKI8"/>
<name>U2NKI8_9CLOT</name>
<dbReference type="Pfam" id="PF13786">
    <property type="entry name" value="DUF4179"/>
    <property type="match status" value="1"/>
</dbReference>
<proteinExistence type="predicted"/>
<keyword evidence="1" id="KW-0472">Membrane</keyword>
<comment type="caution">
    <text evidence="4">The sequence shown here is derived from an EMBL/GenBank/DDBJ whole genome shotgun (WGS) entry which is preliminary data.</text>
</comment>
<evidence type="ECO:0000313" key="4">
    <source>
        <dbReference type="EMBL" id="ERK29386.1"/>
    </source>
</evidence>
<dbReference type="PATRIC" id="fig|1294142.3.peg.3476"/>
<dbReference type="Proteomes" id="UP000016721">
    <property type="component" value="Unassembled WGS sequence"/>
</dbReference>
<evidence type="ECO:0000259" key="3">
    <source>
        <dbReference type="Pfam" id="PF18705"/>
    </source>
</evidence>
<dbReference type="HOGENOM" id="CLU_063861_0_0_9"/>
<accession>U2NKI8</accession>
<reference evidence="4 5" key="1">
    <citation type="journal article" date="2013" name="Genome Announc.">
        <title>Draft Genome Sequence of the Hydrogen- and Ethanol-Producing Bacterium Clostridium intestinale Strain URNW.</title>
        <authorList>
            <person name="Lal S."/>
            <person name="Ramachandran U."/>
            <person name="Zhang X."/>
            <person name="Sparling R."/>
            <person name="Levin D.B."/>
        </authorList>
    </citation>
    <scope>NUCLEOTIDE SEQUENCE [LARGE SCALE GENOMIC DNA]</scope>
    <source>
        <strain evidence="4 5">URNW</strain>
    </source>
</reference>
<sequence>MKDIYEVLNDIDIDEDEIELMEVSDIEKMRVKKYLKNSINKNKVFKKKRIVVAALVSLVIGGTGVFGTAYPSYAAEIPIVGDIFRFIDNGRTGAYNKYKEYADVVGMTQESNGIKVTIKEAIFDGRTLTYTYEIVSDKDLGEDPFFNMNGPQITIKNYNGSRGGGSGVKRVYDNTYVGQQTISIDEERESISFVLNFTDIRDMSLENSKSIKGHWKFKINLKALGNVKQVINKESEKDGAKLVISSISKTPVSFTLNYFQEISKELQEKYFMIDIPIFEVRDDLGNLYTFTSCTTNEGGDGRYSGNSISSFGELNPKATKIIITPKVRLSNDVHQVSGNGDGEAVDTRPVIDKNHPKKGEIILDDIVIDLEK</sequence>
<evidence type="ECO:0000259" key="2">
    <source>
        <dbReference type="Pfam" id="PF13786"/>
    </source>
</evidence>
<dbReference type="STRING" id="1294142.CINTURNW_3330"/>
<evidence type="ECO:0000313" key="5">
    <source>
        <dbReference type="Proteomes" id="UP000016721"/>
    </source>
</evidence>
<gene>
    <name evidence="4" type="ORF">CINTURNW_3330</name>
</gene>
<protein>
    <recommendedName>
        <fullName evidence="6">DUF4179 domain-containing protein</fullName>
    </recommendedName>
</protein>